<accession>A0A242CE52</accession>
<dbReference type="RefSeq" id="WP_086330389.1">
    <property type="nucleotide sequence ID" value="NZ_NGLE02000001.1"/>
</dbReference>
<dbReference type="EMBL" id="NGLE01000002">
    <property type="protein sequence ID" value="OTO08439.1"/>
    <property type="molecule type" value="Genomic_DNA"/>
</dbReference>
<dbReference type="EMBL" id="NGLE02000001">
    <property type="protein sequence ID" value="MEI5993962.1"/>
    <property type="molecule type" value="Genomic_DNA"/>
</dbReference>
<protein>
    <submittedName>
        <fullName evidence="4">Uncharacterized protein</fullName>
    </submittedName>
</protein>
<dbReference type="Proteomes" id="UP000195139">
    <property type="component" value="Unassembled WGS sequence"/>
</dbReference>
<gene>
    <name evidence="4" type="ORF">A5880_001439</name>
    <name evidence="3" type="ORF">A5880_001520</name>
</gene>
<dbReference type="OrthoDB" id="2184189at2"/>
<feature type="transmembrane region" description="Helical" evidence="2">
    <location>
        <begin position="32"/>
        <end position="54"/>
    </location>
</feature>
<evidence type="ECO:0000313" key="3">
    <source>
        <dbReference type="EMBL" id="MEI5993962.1"/>
    </source>
</evidence>
<keyword evidence="2" id="KW-0812">Transmembrane</keyword>
<sequence>MNEEKEAIATEEQTNATAAERGTDYSNSKKVLVFQLCLGVIILSLLLSLALLSYRLVPNNHKLSGDWQTVDQVYQLKITGDEATLLVEELNGMTGVQMEIKTTVHPTDSTYYQGKGTSVSLMITKDKQDQQTLEAIKQQNNYYKVISETAKKLIVAYTPEATIAAFNVESLDASFRFNIKKWQYGVIPKEIHFQNDTFAANGLRLIKK</sequence>
<evidence type="ECO:0000256" key="1">
    <source>
        <dbReference type="SAM" id="MobiDB-lite"/>
    </source>
</evidence>
<organism evidence="4">
    <name type="scientific">Candidatus Enterococcus mansonii</name>
    <dbReference type="NCBI Taxonomy" id="1834181"/>
    <lineage>
        <taxon>Bacteria</taxon>
        <taxon>Bacillati</taxon>
        <taxon>Bacillota</taxon>
        <taxon>Bacilli</taxon>
        <taxon>Lactobacillales</taxon>
        <taxon>Enterococcaceae</taxon>
        <taxon>Enterococcus</taxon>
    </lineage>
</organism>
<reference evidence="3 5" key="2">
    <citation type="submission" date="2018-07" db="EMBL/GenBank/DDBJ databases">
        <title>The Genome Sequence of Enterococcus sp. DIV0659b.</title>
        <authorList>
            <consortium name="The Broad Institute Genomics Platform"/>
            <consortium name="The Broad Institute Genomic Center for Infectious Diseases"/>
            <person name="Earl A."/>
            <person name="Manson A."/>
            <person name="Schwartman J."/>
            <person name="Gilmore M."/>
            <person name="Abouelleil A."/>
            <person name="Cao P."/>
            <person name="Chapman S."/>
            <person name="Cusick C."/>
            <person name="Shea T."/>
            <person name="Young S."/>
            <person name="Neafsey D."/>
            <person name="Nusbaum C."/>
            <person name="Birren B."/>
        </authorList>
    </citation>
    <scope>NUCLEOTIDE SEQUENCE [LARGE SCALE GENOMIC DNA]</scope>
    <source>
        <strain evidence="3 5">4G2_DIV0659</strain>
    </source>
</reference>
<name>A0A242CE52_9ENTE</name>
<comment type="caution">
    <text evidence="4">The sequence shown here is derived from an EMBL/GenBank/DDBJ whole genome shotgun (WGS) entry which is preliminary data.</text>
</comment>
<feature type="region of interest" description="Disordered" evidence="1">
    <location>
        <begin position="1"/>
        <end position="21"/>
    </location>
</feature>
<keyword evidence="2" id="KW-1133">Transmembrane helix</keyword>
<dbReference type="AlphaFoldDB" id="A0A242CE52"/>
<feature type="compositionally biased region" description="Low complexity" evidence="1">
    <location>
        <begin position="10"/>
        <end position="20"/>
    </location>
</feature>
<evidence type="ECO:0000256" key="2">
    <source>
        <dbReference type="SAM" id="Phobius"/>
    </source>
</evidence>
<evidence type="ECO:0000313" key="5">
    <source>
        <dbReference type="Proteomes" id="UP000195139"/>
    </source>
</evidence>
<dbReference type="STRING" id="1834181.A5880_001439"/>
<evidence type="ECO:0000313" key="4">
    <source>
        <dbReference type="EMBL" id="OTO08439.1"/>
    </source>
</evidence>
<keyword evidence="5" id="KW-1185">Reference proteome</keyword>
<reference evidence="4" key="1">
    <citation type="submission" date="2017-05" db="EMBL/GenBank/DDBJ databases">
        <title>The Genome Sequence of Enterococcus sp. 4G2_DIV0659.</title>
        <authorList>
            <consortium name="The Broad Institute Genomics Platform"/>
            <consortium name="The Broad Institute Genomic Center for Infectious Diseases"/>
            <person name="Earl A."/>
            <person name="Manson A."/>
            <person name="Schwartman J."/>
            <person name="Gilmore M."/>
            <person name="Abouelleil A."/>
            <person name="Cao P."/>
            <person name="Chapman S."/>
            <person name="Cusick C."/>
            <person name="Shea T."/>
            <person name="Young S."/>
            <person name="Neafsey D."/>
            <person name="Nusbaum C."/>
            <person name="Birren B."/>
        </authorList>
    </citation>
    <scope>NUCLEOTIDE SEQUENCE [LARGE SCALE GENOMIC DNA]</scope>
    <source>
        <strain evidence="4">4G2_DIV0659</strain>
    </source>
</reference>
<proteinExistence type="predicted"/>
<keyword evidence="2" id="KW-0472">Membrane</keyword>